<proteinExistence type="predicted"/>
<dbReference type="AlphaFoldDB" id="A0A0F7FR58"/>
<feature type="region of interest" description="Disordered" evidence="1">
    <location>
        <begin position="1"/>
        <end position="45"/>
    </location>
</feature>
<accession>A0A0F7FR58</accession>
<dbReference type="STRING" id="408015.SXIM_12740"/>
<evidence type="ECO:0000313" key="2">
    <source>
        <dbReference type="EMBL" id="AKG42658.1"/>
    </source>
</evidence>
<keyword evidence="3" id="KW-1185">Reference proteome</keyword>
<evidence type="ECO:0000256" key="1">
    <source>
        <dbReference type="SAM" id="MobiDB-lite"/>
    </source>
</evidence>
<name>A0A0F7FR58_9ACTN</name>
<reference evidence="2" key="1">
    <citation type="submission" date="2019-08" db="EMBL/GenBank/DDBJ databases">
        <title>Complete genome sequence of a mangrove-derived Streptomyces xiamenensis.</title>
        <authorList>
            <person name="Xu J."/>
        </authorList>
    </citation>
    <scope>NUCLEOTIDE SEQUENCE</scope>
    <source>
        <strain evidence="2">318</strain>
    </source>
</reference>
<protein>
    <submittedName>
        <fullName evidence="2">Uncharacterized protein</fullName>
    </submittedName>
</protein>
<sequence length="60" mass="6712">MNRPLFIVRPAPSPRRWTPRTTHHEALPPTGGTGPGRSHGSGCRRVRTADIRLVRAALYR</sequence>
<dbReference type="Proteomes" id="UP000034034">
    <property type="component" value="Chromosome"/>
</dbReference>
<dbReference type="EMBL" id="CP009922">
    <property type="protein sequence ID" value="AKG42658.1"/>
    <property type="molecule type" value="Genomic_DNA"/>
</dbReference>
<dbReference type="HOGENOM" id="CLU_2940092_0_0_11"/>
<dbReference type="KEGG" id="sxi:SXIM_12740"/>
<gene>
    <name evidence="2" type="ORF">SXIM_12740</name>
</gene>
<evidence type="ECO:0000313" key="3">
    <source>
        <dbReference type="Proteomes" id="UP000034034"/>
    </source>
</evidence>
<organism evidence="2 3">
    <name type="scientific">Streptomyces xiamenensis</name>
    <dbReference type="NCBI Taxonomy" id="408015"/>
    <lineage>
        <taxon>Bacteria</taxon>
        <taxon>Bacillati</taxon>
        <taxon>Actinomycetota</taxon>
        <taxon>Actinomycetes</taxon>
        <taxon>Kitasatosporales</taxon>
        <taxon>Streptomycetaceae</taxon>
        <taxon>Streptomyces</taxon>
    </lineage>
</organism>